<dbReference type="AlphaFoldDB" id="A0A1D7QN43"/>
<dbReference type="EMBL" id="CP017141">
    <property type="protein sequence ID" value="AOM80077.1"/>
    <property type="molecule type" value="Genomic_DNA"/>
</dbReference>
<evidence type="ECO:0000313" key="2">
    <source>
        <dbReference type="EMBL" id="AOM80077.1"/>
    </source>
</evidence>
<organism evidence="2 3">
    <name type="scientific">Pedobacter steynii</name>
    <dbReference type="NCBI Taxonomy" id="430522"/>
    <lineage>
        <taxon>Bacteria</taxon>
        <taxon>Pseudomonadati</taxon>
        <taxon>Bacteroidota</taxon>
        <taxon>Sphingobacteriia</taxon>
        <taxon>Sphingobacteriales</taxon>
        <taxon>Sphingobacteriaceae</taxon>
        <taxon>Pedobacter</taxon>
    </lineage>
</organism>
<evidence type="ECO:0008006" key="4">
    <source>
        <dbReference type="Google" id="ProtNLM"/>
    </source>
</evidence>
<sequence length="275" mass="31415">MEQENFEKLKKELFYRGFGEGLNNELGEKMSRSGPEFAIEHQVGIEGDQMAYRLNFRKDDNADKYYFNTIDTSLLKNGDQPGQELTHSFPANSLVTATEMHHMLKHGLLVAVNKTLFNKEGEAYNTWASIDINGPKDDFGNYPRKTYHQNYFAKQPFDVQQALQDLAVPVKELEQKFKLGDYEKALKKANLPEVTIMVNGVESKGYLSVNPGERRIDVYDANMKIVQRQEQAQGLSAAENKKDTSVQQSGDVKKKPWEQQQRVNWNRNKGRGMGA</sequence>
<feature type="region of interest" description="Disordered" evidence="1">
    <location>
        <begin position="230"/>
        <end position="275"/>
    </location>
</feature>
<dbReference type="KEGG" id="psty:BFS30_24690"/>
<dbReference type="RefSeq" id="WP_069381739.1">
    <property type="nucleotide sequence ID" value="NZ_CP017141.1"/>
</dbReference>
<reference evidence="2 3" key="1">
    <citation type="submission" date="2016-08" db="EMBL/GenBank/DDBJ databases">
        <authorList>
            <person name="Seilhamer J.J."/>
        </authorList>
    </citation>
    <scope>NUCLEOTIDE SEQUENCE [LARGE SCALE GENOMIC DNA]</scope>
    <source>
        <strain evidence="2 3">DX4</strain>
    </source>
</reference>
<dbReference type="Proteomes" id="UP000094313">
    <property type="component" value="Chromosome"/>
</dbReference>
<protein>
    <recommendedName>
        <fullName evidence="4">DUF3945 domain-containing protein</fullName>
    </recommendedName>
</protein>
<evidence type="ECO:0000313" key="3">
    <source>
        <dbReference type="Proteomes" id="UP000094313"/>
    </source>
</evidence>
<dbReference type="OrthoDB" id="6372253at2"/>
<proteinExistence type="predicted"/>
<keyword evidence="3" id="KW-1185">Reference proteome</keyword>
<name>A0A1D7QN43_9SPHI</name>
<feature type="compositionally biased region" description="Polar residues" evidence="1">
    <location>
        <begin position="258"/>
        <end position="267"/>
    </location>
</feature>
<evidence type="ECO:0000256" key="1">
    <source>
        <dbReference type="SAM" id="MobiDB-lite"/>
    </source>
</evidence>
<accession>A0A1D7QN43</accession>
<gene>
    <name evidence="2" type="ORF">BFS30_24690</name>
</gene>